<organism evidence="1 2">
    <name type="scientific">Catharanthus roseus</name>
    <name type="common">Madagascar periwinkle</name>
    <name type="synonym">Vinca rosea</name>
    <dbReference type="NCBI Taxonomy" id="4058"/>
    <lineage>
        <taxon>Eukaryota</taxon>
        <taxon>Viridiplantae</taxon>
        <taxon>Streptophyta</taxon>
        <taxon>Embryophyta</taxon>
        <taxon>Tracheophyta</taxon>
        <taxon>Spermatophyta</taxon>
        <taxon>Magnoliopsida</taxon>
        <taxon>eudicotyledons</taxon>
        <taxon>Gunneridae</taxon>
        <taxon>Pentapetalae</taxon>
        <taxon>asterids</taxon>
        <taxon>lamiids</taxon>
        <taxon>Gentianales</taxon>
        <taxon>Apocynaceae</taxon>
        <taxon>Rauvolfioideae</taxon>
        <taxon>Vinceae</taxon>
        <taxon>Catharanthinae</taxon>
        <taxon>Catharanthus</taxon>
    </lineage>
</organism>
<protein>
    <submittedName>
        <fullName evidence="1">Uncharacterized protein</fullName>
    </submittedName>
</protein>
<accession>A0ACC0AL06</accession>
<evidence type="ECO:0000313" key="2">
    <source>
        <dbReference type="Proteomes" id="UP001060085"/>
    </source>
</evidence>
<keyword evidence="2" id="KW-1185">Reference proteome</keyword>
<gene>
    <name evidence="1" type="ORF">M9H77_20273</name>
</gene>
<dbReference type="Proteomes" id="UP001060085">
    <property type="component" value="Linkage Group LG05"/>
</dbReference>
<reference evidence="2" key="1">
    <citation type="journal article" date="2023" name="Nat. Plants">
        <title>Single-cell RNA sequencing provides a high-resolution roadmap for understanding the multicellular compartmentation of specialized metabolism.</title>
        <authorList>
            <person name="Sun S."/>
            <person name="Shen X."/>
            <person name="Li Y."/>
            <person name="Li Y."/>
            <person name="Wang S."/>
            <person name="Li R."/>
            <person name="Zhang H."/>
            <person name="Shen G."/>
            <person name="Guo B."/>
            <person name="Wei J."/>
            <person name="Xu J."/>
            <person name="St-Pierre B."/>
            <person name="Chen S."/>
            <person name="Sun C."/>
        </authorList>
    </citation>
    <scope>NUCLEOTIDE SEQUENCE [LARGE SCALE GENOMIC DNA]</scope>
</reference>
<evidence type="ECO:0000313" key="1">
    <source>
        <dbReference type="EMBL" id="KAI5660950.1"/>
    </source>
</evidence>
<proteinExistence type="predicted"/>
<sequence>MHMASPSSPLIMSINVLVFLVIKLVFSHHHLAMAAATQDMSTAILIRVDQSGLGDFKKIQDAIDAVPSNNSDIIFIWVKAGVYREKIVVPADKPYITLSGSDASKTIITWNDSGEIYDSPTMAILASDFVGRYLTIQNSYGRSGKGVALRVSGDRAAFYSCNILSYQDTLLDDAGRHYYRNCYIQGAVDFIFGNAASLFERCHIHSIAEEYPGAITAQKRSSPLENTGFTFLGCKITGVGNTVLGRPWGPYSRVVFALTYMSSVILPEGWNDWGDPTKQSTAYYGEHKCYGPGANRAKRAKWTHSLSNEEAAPFLTKTMIGGGSWLRPAPTKFISGGSKIAHLKPHTHN</sequence>
<name>A0ACC0AL06_CATRO</name>
<dbReference type="EMBL" id="CM044705">
    <property type="protein sequence ID" value="KAI5660950.1"/>
    <property type="molecule type" value="Genomic_DNA"/>
</dbReference>
<comment type="caution">
    <text evidence="1">The sequence shown here is derived from an EMBL/GenBank/DDBJ whole genome shotgun (WGS) entry which is preliminary data.</text>
</comment>